<comment type="caution">
    <text evidence="2">The sequence shown here is derived from an EMBL/GenBank/DDBJ whole genome shotgun (WGS) entry which is preliminary data.</text>
</comment>
<dbReference type="Pfam" id="PF13393">
    <property type="entry name" value="tRNA-synt_His"/>
    <property type="match status" value="1"/>
</dbReference>
<feature type="non-terminal residue" evidence="2">
    <location>
        <position position="117"/>
    </location>
</feature>
<feature type="domain" description="Aminoacyl-transfer RNA synthetases class-II family profile" evidence="1">
    <location>
        <begin position="1"/>
        <end position="117"/>
    </location>
</feature>
<dbReference type="GO" id="GO:0005737">
    <property type="term" value="C:cytoplasm"/>
    <property type="evidence" value="ECO:0007669"/>
    <property type="project" value="InterPro"/>
</dbReference>
<accession>X0X5Z0</accession>
<sequence>MKKKIPAAKGTRDILPREAANWQNVESVSRRVFELYGYREIRTPIFEATELFEKGTGETSDIVIKEMYTFKDKAGRSLSLKPEYTPSVVRSIIENRLYLQPDPLRFYYIGPMFRYDK</sequence>
<dbReference type="Gene3D" id="3.30.930.10">
    <property type="entry name" value="Bira Bifunctional Protein, Domain 2"/>
    <property type="match status" value="1"/>
</dbReference>
<dbReference type="InterPro" id="IPR045864">
    <property type="entry name" value="aa-tRNA-synth_II/BPL/LPL"/>
</dbReference>
<dbReference type="AlphaFoldDB" id="X0X5Z0"/>
<proteinExistence type="predicted"/>
<protein>
    <recommendedName>
        <fullName evidence="1">Aminoacyl-transfer RNA synthetases class-II family profile domain-containing protein</fullName>
    </recommendedName>
</protein>
<reference evidence="2" key="1">
    <citation type="journal article" date="2014" name="Front. Microbiol.">
        <title>High frequency of phylogenetically diverse reductive dehalogenase-homologous genes in deep subseafloor sedimentary metagenomes.</title>
        <authorList>
            <person name="Kawai M."/>
            <person name="Futagami T."/>
            <person name="Toyoda A."/>
            <person name="Takaki Y."/>
            <person name="Nishi S."/>
            <person name="Hori S."/>
            <person name="Arai W."/>
            <person name="Tsubouchi T."/>
            <person name="Morono Y."/>
            <person name="Uchiyama I."/>
            <person name="Ito T."/>
            <person name="Fujiyama A."/>
            <person name="Inagaki F."/>
            <person name="Takami H."/>
        </authorList>
    </citation>
    <scope>NUCLEOTIDE SEQUENCE</scope>
    <source>
        <strain evidence="2">Expedition CK06-06</strain>
    </source>
</reference>
<evidence type="ECO:0000313" key="2">
    <source>
        <dbReference type="EMBL" id="GAG20416.1"/>
    </source>
</evidence>
<organism evidence="2">
    <name type="scientific">marine sediment metagenome</name>
    <dbReference type="NCBI Taxonomy" id="412755"/>
    <lineage>
        <taxon>unclassified sequences</taxon>
        <taxon>metagenomes</taxon>
        <taxon>ecological metagenomes</taxon>
    </lineage>
</organism>
<gene>
    <name evidence="2" type="ORF">S01H1_60414</name>
</gene>
<dbReference type="PANTHER" id="PTHR43707">
    <property type="entry name" value="HISTIDYL-TRNA SYNTHETASE"/>
    <property type="match status" value="1"/>
</dbReference>
<name>X0X5Z0_9ZZZZ</name>
<dbReference type="GO" id="GO:0004821">
    <property type="term" value="F:histidine-tRNA ligase activity"/>
    <property type="evidence" value="ECO:0007669"/>
    <property type="project" value="TreeGrafter"/>
</dbReference>
<dbReference type="EMBL" id="BARS01039567">
    <property type="protein sequence ID" value="GAG20416.1"/>
    <property type="molecule type" value="Genomic_DNA"/>
</dbReference>
<dbReference type="GO" id="GO:0006427">
    <property type="term" value="P:histidyl-tRNA aminoacylation"/>
    <property type="evidence" value="ECO:0007669"/>
    <property type="project" value="TreeGrafter"/>
</dbReference>
<dbReference type="InterPro" id="IPR004516">
    <property type="entry name" value="HisRS/HisZ"/>
</dbReference>
<dbReference type="PANTHER" id="PTHR43707:SF1">
    <property type="entry name" value="HISTIDINE--TRNA LIGASE, MITOCHONDRIAL-RELATED"/>
    <property type="match status" value="1"/>
</dbReference>
<dbReference type="InterPro" id="IPR041715">
    <property type="entry name" value="HisRS-like_core"/>
</dbReference>
<dbReference type="InterPro" id="IPR006195">
    <property type="entry name" value="aa-tRNA-synth_II"/>
</dbReference>
<dbReference type="SUPFAM" id="SSF55681">
    <property type="entry name" value="Class II aaRS and biotin synthetases"/>
    <property type="match status" value="1"/>
</dbReference>
<evidence type="ECO:0000259" key="1">
    <source>
        <dbReference type="PROSITE" id="PS50862"/>
    </source>
</evidence>
<dbReference type="PROSITE" id="PS50862">
    <property type="entry name" value="AA_TRNA_LIGASE_II"/>
    <property type="match status" value="1"/>
</dbReference>